<sequence length="424" mass="46130">MAWAVITLASSLSPRPAHVSRVAKASVSTRGLSVQSNPSSFALLPPSLPRRNLANSRLTTRNPSRPFSRAPYPSPGVFESNVDGSSREEKEDRGGEDTEKGDEGAYLSWLRKSPVVCEAADTMGLDTTAVASLQRHELESLIKSYVDKRRSLIADRRSSMSLPSNVDALIHEVTTTPTHVSISTCEAATALGTLVSAEPARAEDVFAALQSAYIYRAVMHSEPDLRRDWDFVSLAALKSLGQLGVSVPGYSRAVFDLMRAAWGGVEYYVNPEKGNMVYHSVQAEKSRTAVEFLGKLAHANPELAGEAARELSTALMSAQFPSMVRVEAAESLQGVRGKLLVFGPAFRRASNLLRLARQDCEELHETFKSEAYHQFREQETAKAKLCPKEYASPDAPARLGNMGWMIAILTLLLIGTASLAFACT</sequence>
<accession>A0A7S4DYM6</accession>
<evidence type="ECO:0000256" key="2">
    <source>
        <dbReference type="SAM" id="Phobius"/>
    </source>
</evidence>
<dbReference type="EMBL" id="HBIV01044152">
    <property type="protein sequence ID" value="CAE0679191.1"/>
    <property type="molecule type" value="Transcribed_RNA"/>
</dbReference>
<protein>
    <submittedName>
        <fullName evidence="3">Uncharacterized protein</fullName>
    </submittedName>
</protein>
<feature type="compositionally biased region" description="Low complexity" evidence="1">
    <location>
        <begin position="36"/>
        <end position="45"/>
    </location>
</feature>
<keyword evidence="2" id="KW-0472">Membrane</keyword>
<reference evidence="3" key="1">
    <citation type="submission" date="2021-01" db="EMBL/GenBank/DDBJ databases">
        <authorList>
            <person name="Corre E."/>
            <person name="Pelletier E."/>
            <person name="Niang G."/>
            <person name="Scheremetjew M."/>
            <person name="Finn R."/>
            <person name="Kale V."/>
            <person name="Holt S."/>
            <person name="Cochrane G."/>
            <person name="Meng A."/>
            <person name="Brown T."/>
            <person name="Cohen L."/>
        </authorList>
    </citation>
    <scope>NUCLEOTIDE SEQUENCE</scope>
    <source>
        <strain evidence="3">CCCM811</strain>
    </source>
</reference>
<evidence type="ECO:0000256" key="1">
    <source>
        <dbReference type="SAM" id="MobiDB-lite"/>
    </source>
</evidence>
<feature type="transmembrane region" description="Helical" evidence="2">
    <location>
        <begin position="402"/>
        <end position="423"/>
    </location>
</feature>
<dbReference type="AlphaFoldDB" id="A0A7S4DYM6"/>
<feature type="compositionally biased region" description="Polar residues" evidence="1">
    <location>
        <begin position="53"/>
        <end position="65"/>
    </location>
</feature>
<feature type="region of interest" description="Disordered" evidence="1">
    <location>
        <begin position="30"/>
        <end position="103"/>
    </location>
</feature>
<feature type="compositionally biased region" description="Basic and acidic residues" evidence="1">
    <location>
        <begin position="85"/>
        <end position="103"/>
    </location>
</feature>
<name>A0A7S4DYM6_9EUKA</name>
<keyword evidence="2" id="KW-1133">Transmembrane helix</keyword>
<gene>
    <name evidence="3" type="ORF">LGLO00237_LOCUS30974</name>
</gene>
<organism evidence="3">
    <name type="scientific">Lotharella globosa</name>
    <dbReference type="NCBI Taxonomy" id="91324"/>
    <lineage>
        <taxon>Eukaryota</taxon>
        <taxon>Sar</taxon>
        <taxon>Rhizaria</taxon>
        <taxon>Cercozoa</taxon>
        <taxon>Chlorarachniophyceae</taxon>
        <taxon>Lotharella</taxon>
    </lineage>
</organism>
<evidence type="ECO:0000313" key="3">
    <source>
        <dbReference type="EMBL" id="CAE0679191.1"/>
    </source>
</evidence>
<keyword evidence="2" id="KW-0812">Transmembrane</keyword>
<proteinExistence type="predicted"/>